<name>A0A6L2L7F6_TANCI</name>
<dbReference type="Gene3D" id="2.40.70.10">
    <property type="entry name" value="Acid Proteases"/>
    <property type="match status" value="1"/>
</dbReference>
<dbReference type="PANTHER" id="PTHR33067">
    <property type="entry name" value="RNA-DIRECTED DNA POLYMERASE-RELATED"/>
    <property type="match status" value="1"/>
</dbReference>
<dbReference type="EMBL" id="BKCJ010003767">
    <property type="protein sequence ID" value="GEU57050.1"/>
    <property type="molecule type" value="Genomic_DNA"/>
</dbReference>
<evidence type="ECO:0008006" key="2">
    <source>
        <dbReference type="Google" id="ProtNLM"/>
    </source>
</evidence>
<dbReference type="InterPro" id="IPR021109">
    <property type="entry name" value="Peptidase_aspartic_dom_sf"/>
</dbReference>
<dbReference type="PANTHER" id="PTHR33067:SF9">
    <property type="entry name" value="RNA-DIRECTED DNA POLYMERASE"/>
    <property type="match status" value="1"/>
</dbReference>
<organism evidence="1">
    <name type="scientific">Tanacetum cinerariifolium</name>
    <name type="common">Dalmatian daisy</name>
    <name type="synonym">Chrysanthemum cinerariifolium</name>
    <dbReference type="NCBI Taxonomy" id="118510"/>
    <lineage>
        <taxon>Eukaryota</taxon>
        <taxon>Viridiplantae</taxon>
        <taxon>Streptophyta</taxon>
        <taxon>Embryophyta</taxon>
        <taxon>Tracheophyta</taxon>
        <taxon>Spermatophyta</taxon>
        <taxon>Magnoliopsida</taxon>
        <taxon>eudicotyledons</taxon>
        <taxon>Gunneridae</taxon>
        <taxon>Pentapetalae</taxon>
        <taxon>asterids</taxon>
        <taxon>campanulids</taxon>
        <taxon>Asterales</taxon>
        <taxon>Asteraceae</taxon>
        <taxon>Asteroideae</taxon>
        <taxon>Anthemideae</taxon>
        <taxon>Anthemidinae</taxon>
        <taxon>Tanacetum</taxon>
    </lineage>
</organism>
<sequence length="449" mass="51830">MIDEKIRTQKVVDLEDMRTEIEKRKNVMRNQALGVVKPEIKGNVNFKIKSQFMRELREDTFVGNKNDYTYELVEKKLDIITMFNILGVTHNAVMLCVFPITLNGAAKRYNDHLYKCPTHDLINHQKVNIFYNGLDDMTRQLLDSQGPIPNKTPAQALTAIQTMSDHSQKWHDGSTSRRDVKTMEELTLTRNVRYTKSLLDEEVQDETQEDEEINNEATQQQHVEEALIHKAMKSLKRININRPLLKEIRKTDDYTKHMKNLLPRKEQDPESLSLPCSIRKLTFNALADLGASISVMPLLMFKRLGIGGLKPINMTIEMVDRTQKMSPNTGEDREDLKNFGDAKMELILSNVFDKLDDEWFSGTVIDEEDLDGIVDYLELKSYDGFIDVIDEAYKKKLCKLLGMTYETPTPILIEKVEITRYTIGPGECYTKGRSHKLMSYLELVPMLLQ</sequence>
<dbReference type="AlphaFoldDB" id="A0A6L2L7F6"/>
<evidence type="ECO:0000313" key="1">
    <source>
        <dbReference type="EMBL" id="GEU57050.1"/>
    </source>
</evidence>
<comment type="caution">
    <text evidence="1">The sequence shown here is derived from an EMBL/GenBank/DDBJ whole genome shotgun (WGS) entry which is preliminary data.</text>
</comment>
<proteinExistence type="predicted"/>
<gene>
    <name evidence="1" type="ORF">Tci_029028</name>
</gene>
<protein>
    <recommendedName>
        <fullName evidence="2">Reverse transcriptase domain-containing protein</fullName>
    </recommendedName>
</protein>
<accession>A0A6L2L7F6</accession>
<reference evidence="1" key="1">
    <citation type="journal article" date="2019" name="Sci. Rep.">
        <title>Draft genome of Tanacetum cinerariifolium, the natural source of mosquito coil.</title>
        <authorList>
            <person name="Yamashiro T."/>
            <person name="Shiraishi A."/>
            <person name="Satake H."/>
            <person name="Nakayama K."/>
        </authorList>
    </citation>
    <scope>NUCLEOTIDE SEQUENCE</scope>
</reference>